<evidence type="ECO:0000256" key="1">
    <source>
        <dbReference type="ARBA" id="ARBA00022679"/>
    </source>
</evidence>
<dbReference type="Proteomes" id="UP000198948">
    <property type="component" value="Unassembled WGS sequence"/>
</dbReference>
<reference evidence="4 5" key="1">
    <citation type="submission" date="2016-10" db="EMBL/GenBank/DDBJ databases">
        <authorList>
            <person name="de Groot N.N."/>
        </authorList>
    </citation>
    <scope>NUCLEOTIDE SEQUENCE [LARGE SCALE GENOMIC DNA]</scope>
    <source>
        <strain evidence="4 5">DSM 13760</strain>
    </source>
</reference>
<dbReference type="GO" id="GO:0005840">
    <property type="term" value="C:ribosome"/>
    <property type="evidence" value="ECO:0007669"/>
    <property type="project" value="UniProtKB-KW"/>
</dbReference>
<dbReference type="Pfam" id="PF00583">
    <property type="entry name" value="Acetyltransf_1"/>
    <property type="match status" value="1"/>
</dbReference>
<dbReference type="InterPro" id="IPR051556">
    <property type="entry name" value="N-term/lysine_N-AcTrnsfr"/>
</dbReference>
<evidence type="ECO:0000313" key="5">
    <source>
        <dbReference type="Proteomes" id="UP000198948"/>
    </source>
</evidence>
<evidence type="ECO:0000256" key="2">
    <source>
        <dbReference type="ARBA" id="ARBA00023315"/>
    </source>
</evidence>
<protein>
    <submittedName>
        <fullName evidence="4">Ribosomal protein S18 acetylase RimI</fullName>
    </submittedName>
</protein>
<dbReference type="InterPro" id="IPR016181">
    <property type="entry name" value="Acyl_CoA_acyltransferase"/>
</dbReference>
<dbReference type="AlphaFoldDB" id="A0A1H9QV58"/>
<dbReference type="CDD" id="cd04301">
    <property type="entry name" value="NAT_SF"/>
    <property type="match status" value="1"/>
</dbReference>
<dbReference type="STRING" id="142588.SAMN04488559_102304"/>
<dbReference type="PANTHER" id="PTHR42919:SF8">
    <property type="entry name" value="N-ALPHA-ACETYLTRANSFERASE 50"/>
    <property type="match status" value="1"/>
</dbReference>
<keyword evidence="2" id="KW-0012">Acyltransferase</keyword>
<name>A0A1H9QV58_9LACT</name>
<evidence type="ECO:0000313" key="4">
    <source>
        <dbReference type="EMBL" id="SER64338.1"/>
    </source>
</evidence>
<keyword evidence="5" id="KW-1185">Reference proteome</keyword>
<organism evidence="4 5">
    <name type="scientific">Isobaculum melis</name>
    <dbReference type="NCBI Taxonomy" id="142588"/>
    <lineage>
        <taxon>Bacteria</taxon>
        <taxon>Bacillati</taxon>
        <taxon>Bacillota</taxon>
        <taxon>Bacilli</taxon>
        <taxon>Lactobacillales</taxon>
        <taxon>Carnobacteriaceae</taxon>
        <taxon>Isobaculum</taxon>
    </lineage>
</organism>
<feature type="domain" description="N-acetyltransferase" evidence="3">
    <location>
        <begin position="29"/>
        <end position="175"/>
    </location>
</feature>
<accession>A0A1H9QV58</accession>
<sequence>MEIKALDKSYLGYTWTTNYQTNGYYALNSEANTASFSFKWQKKRFEKELSKKFTSELFAEYIEQAEAFGLFSNDTLVGIVETGIESWNNRLRISSIWLHEDYRKQGFGTKLMNCAIERAERHHVRGIILETQSCNIQTIDFYLKFGFQLVGFDLFAYSNQDVENQEVRFEMMKMM</sequence>
<evidence type="ECO:0000259" key="3">
    <source>
        <dbReference type="PROSITE" id="PS51186"/>
    </source>
</evidence>
<keyword evidence="4" id="KW-0689">Ribosomal protein</keyword>
<keyword evidence="1" id="KW-0808">Transferase</keyword>
<dbReference type="SUPFAM" id="SSF55729">
    <property type="entry name" value="Acyl-CoA N-acyltransferases (Nat)"/>
    <property type="match status" value="1"/>
</dbReference>
<dbReference type="InterPro" id="IPR000182">
    <property type="entry name" value="GNAT_dom"/>
</dbReference>
<dbReference type="PANTHER" id="PTHR42919">
    <property type="entry name" value="N-ALPHA-ACETYLTRANSFERASE"/>
    <property type="match status" value="1"/>
</dbReference>
<dbReference type="OrthoDB" id="9797178at2"/>
<gene>
    <name evidence="4" type="ORF">SAMN04488559_102304</name>
</gene>
<dbReference type="RefSeq" id="WP_092650283.1">
    <property type="nucleotide sequence ID" value="NZ_FOHA01000002.1"/>
</dbReference>
<proteinExistence type="predicted"/>
<dbReference type="GO" id="GO:0016747">
    <property type="term" value="F:acyltransferase activity, transferring groups other than amino-acyl groups"/>
    <property type="evidence" value="ECO:0007669"/>
    <property type="project" value="InterPro"/>
</dbReference>
<dbReference type="Gene3D" id="3.40.630.30">
    <property type="match status" value="1"/>
</dbReference>
<keyword evidence="4" id="KW-0687">Ribonucleoprotein</keyword>
<dbReference type="EMBL" id="FOHA01000002">
    <property type="protein sequence ID" value="SER64338.1"/>
    <property type="molecule type" value="Genomic_DNA"/>
</dbReference>
<dbReference type="PROSITE" id="PS51186">
    <property type="entry name" value="GNAT"/>
    <property type="match status" value="1"/>
</dbReference>